<dbReference type="SUPFAM" id="SSF50249">
    <property type="entry name" value="Nucleic acid-binding proteins"/>
    <property type="match status" value="1"/>
</dbReference>
<evidence type="ECO:0000313" key="2">
    <source>
        <dbReference type="Proteomes" id="UP000177622"/>
    </source>
</evidence>
<sequence>MSERINGTVSEWNGSVQPPYGFIDVEGLDKHVAFSLEDVKENRDEVLKVGAKVSFLYEPGTFEQAADDVCLSTFTVAITPVWSGLGYLFSKDAVKILTKEEVQKRMARCDGNNHN</sequence>
<dbReference type="GeneID" id="34573411"/>
<proteinExistence type="predicted"/>
<name>A0A1F5LSA6_PENAI</name>
<dbReference type="Gene3D" id="2.40.50.140">
    <property type="entry name" value="Nucleic acid-binding proteins"/>
    <property type="match status" value="1"/>
</dbReference>
<keyword evidence="2" id="KW-1185">Reference proteome</keyword>
<gene>
    <name evidence="1" type="ORF">PENARI_c003G09669</name>
</gene>
<dbReference type="EMBL" id="LXJU01000003">
    <property type="protein sequence ID" value="OGE55910.1"/>
    <property type="molecule type" value="Genomic_DNA"/>
</dbReference>
<dbReference type="AlphaFoldDB" id="A0A1F5LSA6"/>
<dbReference type="RefSeq" id="XP_022491339.1">
    <property type="nucleotide sequence ID" value="XM_022628677.1"/>
</dbReference>
<reference evidence="1 2" key="1">
    <citation type="journal article" date="2016" name="Sci. Rep.">
        <title>Penicillium arizonense, a new, genome sequenced fungal species, reveals a high chemical diversity in secreted metabolites.</title>
        <authorList>
            <person name="Grijseels S."/>
            <person name="Nielsen J.C."/>
            <person name="Randelovic M."/>
            <person name="Nielsen J."/>
            <person name="Nielsen K.F."/>
            <person name="Workman M."/>
            <person name="Frisvad J.C."/>
        </authorList>
    </citation>
    <scope>NUCLEOTIDE SEQUENCE [LARGE SCALE GENOMIC DNA]</scope>
    <source>
        <strain evidence="1 2">CBS 141311</strain>
    </source>
</reference>
<accession>A0A1F5LSA6</accession>
<dbReference type="InterPro" id="IPR012340">
    <property type="entry name" value="NA-bd_OB-fold"/>
</dbReference>
<dbReference type="OrthoDB" id="10020554at2759"/>
<comment type="caution">
    <text evidence="1">The sequence shown here is derived from an EMBL/GenBank/DDBJ whole genome shotgun (WGS) entry which is preliminary data.</text>
</comment>
<evidence type="ECO:0000313" key="1">
    <source>
        <dbReference type="EMBL" id="OGE55910.1"/>
    </source>
</evidence>
<dbReference type="Proteomes" id="UP000177622">
    <property type="component" value="Unassembled WGS sequence"/>
</dbReference>
<organism evidence="1 2">
    <name type="scientific">Penicillium arizonense</name>
    <dbReference type="NCBI Taxonomy" id="1835702"/>
    <lineage>
        <taxon>Eukaryota</taxon>
        <taxon>Fungi</taxon>
        <taxon>Dikarya</taxon>
        <taxon>Ascomycota</taxon>
        <taxon>Pezizomycotina</taxon>
        <taxon>Eurotiomycetes</taxon>
        <taxon>Eurotiomycetidae</taxon>
        <taxon>Eurotiales</taxon>
        <taxon>Aspergillaceae</taxon>
        <taxon>Penicillium</taxon>
    </lineage>
</organism>
<protein>
    <submittedName>
        <fullName evidence="1">Uncharacterized protein</fullName>
    </submittedName>
</protein>